<keyword evidence="3" id="KW-1185">Reference proteome</keyword>
<dbReference type="GO" id="GO:0016757">
    <property type="term" value="F:glycosyltransferase activity"/>
    <property type="evidence" value="ECO:0007669"/>
    <property type="project" value="UniProtKB-ARBA"/>
</dbReference>
<evidence type="ECO:0000313" key="3">
    <source>
        <dbReference type="Proteomes" id="UP000008825"/>
    </source>
</evidence>
<dbReference type="HOGENOM" id="CLU_009583_28_2_7"/>
<dbReference type="CAZy" id="GT4">
    <property type="family name" value="Glycosyltransferase Family 4"/>
</dbReference>
<dbReference type="SUPFAM" id="SSF53756">
    <property type="entry name" value="UDP-Glycosyltransferase/glycogen phosphorylase"/>
    <property type="match status" value="1"/>
</dbReference>
<dbReference type="CDD" id="cd03825">
    <property type="entry name" value="GT4_WcaC-like"/>
    <property type="match status" value="1"/>
</dbReference>
<evidence type="ECO:0000259" key="1">
    <source>
        <dbReference type="Pfam" id="PF13439"/>
    </source>
</evidence>
<dbReference type="InterPro" id="IPR050194">
    <property type="entry name" value="Glycosyltransferase_grp1"/>
</dbReference>
<name>B5EGU0_CITBB</name>
<reference evidence="2 3" key="1">
    <citation type="submission" date="2008-07" db="EMBL/GenBank/DDBJ databases">
        <title>Complete sequence of Geobacter bemidjiensis BEM.</title>
        <authorList>
            <consortium name="US DOE Joint Genome Institute"/>
            <person name="Lucas S."/>
            <person name="Copeland A."/>
            <person name="Lapidus A."/>
            <person name="Glavina del Rio T."/>
            <person name="Dalin E."/>
            <person name="Tice H."/>
            <person name="Bruce D."/>
            <person name="Goodwin L."/>
            <person name="Pitluck S."/>
            <person name="Kiss H."/>
            <person name="Brettin T."/>
            <person name="Detter J.C."/>
            <person name="Han C."/>
            <person name="Kuske C.R."/>
            <person name="Schmutz J."/>
            <person name="Larimer F."/>
            <person name="Land M."/>
            <person name="Hauser L."/>
            <person name="Kyrpides N."/>
            <person name="Lykidis A."/>
            <person name="Lovley D."/>
            <person name="Richardson P."/>
        </authorList>
    </citation>
    <scope>NUCLEOTIDE SEQUENCE [LARGE SCALE GENOMIC DNA]</scope>
    <source>
        <strain evidence="3">ATCC BAA-1014 / DSM 16622 / JCM 12645 / Bem</strain>
    </source>
</reference>
<dbReference type="Gene3D" id="3.40.50.2000">
    <property type="entry name" value="Glycogen Phosphorylase B"/>
    <property type="match status" value="2"/>
</dbReference>
<dbReference type="RefSeq" id="WP_012530994.1">
    <property type="nucleotide sequence ID" value="NC_011146.1"/>
</dbReference>
<organism evidence="2 3">
    <name type="scientific">Citrifermentans bemidjiense (strain ATCC BAA-1014 / DSM 16622 / JCM 12645 / Bem)</name>
    <name type="common">Geobacter bemidjiensis</name>
    <dbReference type="NCBI Taxonomy" id="404380"/>
    <lineage>
        <taxon>Bacteria</taxon>
        <taxon>Pseudomonadati</taxon>
        <taxon>Thermodesulfobacteriota</taxon>
        <taxon>Desulfuromonadia</taxon>
        <taxon>Geobacterales</taxon>
        <taxon>Geobacteraceae</taxon>
        <taxon>Citrifermentans</taxon>
    </lineage>
</organism>
<dbReference type="Proteomes" id="UP000008825">
    <property type="component" value="Chromosome"/>
</dbReference>
<evidence type="ECO:0000313" key="2">
    <source>
        <dbReference type="EMBL" id="ACH39573.1"/>
    </source>
</evidence>
<keyword evidence="2" id="KW-0808">Transferase</keyword>
<sequence length="418" mass="46218">MNPLLISTFDIFGGAARAAYRLHEGLRQAGVDSRMLVQEKKTDDFAVIGPQTKSDYLLSRIRANFDAVPLCLYPGRRKSLFSSAVWPDALTARVTALNPDVVHLHWVSYGFLRIETLAAIDAPIVWTLHDMWPFTGGCHYSDGCDRYLVGCGCCPLLSSSGPHDLSRWNFSRKVRCWDAIQMTVVAPSRWLGECAKKSLLFKNKDIEVIPNGVDLTRFRSRDKGFCRDILSLPKGKKIILTGAMDGSSDRRKGFDLLQTALCRLKQSSPDAELVIMGASRPSVVPDFGLPVHYLGMLHDEITLSLAYGAADLFVAPSREENLSNMVLEAIACGLPCVAFAVGGMPDLIEHGGNGFLAAALEPVDFSDAVARVLKDDLLRNEMSCLSREKAERQFESSLVAGRHARLYDEVSRRRQPLE</sequence>
<feature type="domain" description="Glycosyltransferase subfamily 4-like N-terminal" evidence="1">
    <location>
        <begin position="12"/>
        <end position="217"/>
    </location>
</feature>
<dbReference type="Pfam" id="PF13439">
    <property type="entry name" value="Glyco_transf_4"/>
    <property type="match status" value="1"/>
</dbReference>
<dbReference type="Pfam" id="PF13692">
    <property type="entry name" value="Glyco_trans_1_4"/>
    <property type="match status" value="1"/>
</dbReference>
<gene>
    <name evidence="2" type="ordered locus">Gbem_2565</name>
</gene>
<dbReference type="AlphaFoldDB" id="B5EGU0"/>
<dbReference type="EMBL" id="CP001124">
    <property type="protein sequence ID" value="ACH39573.1"/>
    <property type="molecule type" value="Genomic_DNA"/>
</dbReference>
<accession>B5EGU0</accession>
<dbReference type="PANTHER" id="PTHR45947:SF3">
    <property type="entry name" value="SULFOQUINOVOSYL TRANSFERASE SQD2"/>
    <property type="match status" value="1"/>
</dbReference>
<dbReference type="PANTHER" id="PTHR45947">
    <property type="entry name" value="SULFOQUINOVOSYL TRANSFERASE SQD2"/>
    <property type="match status" value="1"/>
</dbReference>
<dbReference type="OrthoDB" id="9790710at2"/>
<dbReference type="STRING" id="404380.Gbem_2565"/>
<proteinExistence type="predicted"/>
<dbReference type="InterPro" id="IPR028098">
    <property type="entry name" value="Glyco_trans_4-like_N"/>
</dbReference>
<dbReference type="KEGG" id="gbm:Gbem_2565"/>
<reference evidence="2 3" key="2">
    <citation type="journal article" date="2010" name="BMC Genomics">
        <title>The genome of Geobacter bemidjiensis, exemplar for the subsurface clade of Geobacter species that predominate in Fe(III)-reducing subsurface environments.</title>
        <authorList>
            <person name="Aklujkar M."/>
            <person name="Young N.D."/>
            <person name="Holmes D."/>
            <person name="Chavan M."/>
            <person name="Risso C."/>
            <person name="Kiss H.E."/>
            <person name="Han C.S."/>
            <person name="Land M.L."/>
            <person name="Lovley D.R."/>
        </authorList>
    </citation>
    <scope>NUCLEOTIDE SEQUENCE [LARGE SCALE GENOMIC DNA]</scope>
    <source>
        <strain evidence="3">ATCC BAA-1014 / DSM 16622 / JCM 12645 / Bem</strain>
    </source>
</reference>
<protein>
    <submittedName>
        <fullName evidence="2">Glycosyltransferase, WcfI-like protein</fullName>
    </submittedName>
</protein>
<dbReference type="eggNOG" id="COG0438">
    <property type="taxonomic scope" value="Bacteria"/>
</dbReference>